<organism evidence="1 2">
    <name type="scientific">Candidatus Woesebacteria bacterium RBG_13_36_22</name>
    <dbReference type="NCBI Taxonomy" id="1802478"/>
    <lineage>
        <taxon>Bacteria</taxon>
        <taxon>Candidatus Woeseibacteriota</taxon>
    </lineage>
</organism>
<dbReference type="Proteomes" id="UP000176939">
    <property type="component" value="Unassembled WGS sequence"/>
</dbReference>
<accession>A0A1F7X1G7</accession>
<comment type="caution">
    <text evidence="1">The sequence shown here is derived from an EMBL/GenBank/DDBJ whole genome shotgun (WGS) entry which is preliminary data.</text>
</comment>
<name>A0A1F7X1G7_9BACT</name>
<reference evidence="1 2" key="1">
    <citation type="journal article" date="2016" name="Nat. Commun.">
        <title>Thousands of microbial genomes shed light on interconnected biogeochemical processes in an aquifer system.</title>
        <authorList>
            <person name="Anantharaman K."/>
            <person name="Brown C.T."/>
            <person name="Hug L.A."/>
            <person name="Sharon I."/>
            <person name="Castelle C.J."/>
            <person name="Probst A.J."/>
            <person name="Thomas B.C."/>
            <person name="Singh A."/>
            <person name="Wilkins M.J."/>
            <person name="Karaoz U."/>
            <person name="Brodie E.L."/>
            <person name="Williams K.H."/>
            <person name="Hubbard S.S."/>
            <person name="Banfield J.F."/>
        </authorList>
    </citation>
    <scope>NUCLEOTIDE SEQUENCE [LARGE SCALE GENOMIC DNA]</scope>
</reference>
<proteinExistence type="predicted"/>
<evidence type="ECO:0000313" key="1">
    <source>
        <dbReference type="EMBL" id="OGM08920.1"/>
    </source>
</evidence>
<dbReference type="NCBIfam" id="TIGR03587">
    <property type="entry name" value="Pse_Me-ase"/>
    <property type="match status" value="1"/>
</dbReference>
<gene>
    <name evidence="1" type="ORF">A2Z67_05715</name>
</gene>
<dbReference type="EMBL" id="MGFQ01000034">
    <property type="protein sequence ID" value="OGM08920.1"/>
    <property type="molecule type" value="Genomic_DNA"/>
</dbReference>
<evidence type="ECO:0000313" key="2">
    <source>
        <dbReference type="Proteomes" id="UP000176939"/>
    </source>
</evidence>
<protein>
    <recommendedName>
        <fullName evidence="3">Methyltransferase domain-containing protein</fullName>
    </recommendedName>
</protein>
<sequence>MKYQEELWKGRLGDNYTDDNDRERYVQYKIGIFRNILDKKLNINSVLEYGANIGLNIPAVKQCYPKAKYYGLEINKKAYDKLKRSCTAWNQSIFDKLDLKVDLVFTYGLLIHISPDDLNEAYKVLYEHSNKYILLVEHISKHPFTVVYRERENAFFKGDFINDIQKLYNLKMIKSGKIRGDLIWALLSKS</sequence>
<dbReference type="Gene3D" id="3.40.50.150">
    <property type="entry name" value="Vaccinia Virus protein VP39"/>
    <property type="match status" value="1"/>
</dbReference>
<dbReference type="SUPFAM" id="SSF53335">
    <property type="entry name" value="S-adenosyl-L-methionine-dependent methyltransferases"/>
    <property type="match status" value="1"/>
</dbReference>
<dbReference type="InterPro" id="IPR020027">
    <property type="entry name" value="Pseudamin_synth-assoc_MeTrfase"/>
</dbReference>
<dbReference type="InterPro" id="IPR029063">
    <property type="entry name" value="SAM-dependent_MTases_sf"/>
</dbReference>
<dbReference type="AlphaFoldDB" id="A0A1F7X1G7"/>
<evidence type="ECO:0008006" key="3">
    <source>
        <dbReference type="Google" id="ProtNLM"/>
    </source>
</evidence>